<dbReference type="PANTHER" id="PTHR22901">
    <property type="entry name" value="SIALATE O-ACETYLESTERASE"/>
    <property type="match status" value="1"/>
</dbReference>
<dbReference type="OrthoDB" id="9816001at2"/>
<protein>
    <submittedName>
        <fullName evidence="4">Sialate O-acetylesterase</fullName>
    </submittedName>
</protein>
<dbReference type="SUPFAM" id="SSF52266">
    <property type="entry name" value="SGNH hydrolase"/>
    <property type="match status" value="2"/>
</dbReference>
<dbReference type="PANTHER" id="PTHR22901:SF0">
    <property type="entry name" value="SIALATE O-ACETYLESTERASE"/>
    <property type="match status" value="1"/>
</dbReference>
<reference evidence="4 5" key="1">
    <citation type="submission" date="2018-06" db="EMBL/GenBank/DDBJ databases">
        <title>Genomic Encyclopedia of Archaeal and Bacterial Type Strains, Phase II (KMG-II): from individual species to whole genera.</title>
        <authorList>
            <person name="Goeker M."/>
        </authorList>
    </citation>
    <scope>NUCLEOTIDE SEQUENCE [LARGE SCALE GENOMIC DNA]</scope>
    <source>
        <strain evidence="4 5">T4</strain>
    </source>
</reference>
<evidence type="ECO:0000313" key="4">
    <source>
        <dbReference type="EMBL" id="PZV87352.1"/>
    </source>
</evidence>
<dbReference type="InterPro" id="IPR036514">
    <property type="entry name" value="SGNH_hydro_sf"/>
</dbReference>
<name>A0A326S794_9BACT</name>
<dbReference type="RefSeq" id="WP_111391036.1">
    <property type="nucleotide sequence ID" value="NZ_QKTX01000001.1"/>
</dbReference>
<accession>A0A326S794</accession>
<dbReference type="Gene3D" id="3.40.50.1110">
    <property type="entry name" value="SGNH hydrolase"/>
    <property type="match status" value="2"/>
</dbReference>
<keyword evidence="5" id="KW-1185">Reference proteome</keyword>
<dbReference type="Pfam" id="PF03629">
    <property type="entry name" value="SASA"/>
    <property type="match status" value="1"/>
</dbReference>
<gene>
    <name evidence="4" type="ORF">CLV31_101225</name>
</gene>
<dbReference type="GO" id="GO:0001681">
    <property type="term" value="F:sialate O-acetylesterase activity"/>
    <property type="evidence" value="ECO:0007669"/>
    <property type="project" value="InterPro"/>
</dbReference>
<proteinExistence type="predicted"/>
<feature type="domain" description="SGNH hydrolase-type esterase" evidence="3">
    <location>
        <begin position="36"/>
        <end position="213"/>
    </location>
</feature>
<dbReference type="Pfam" id="PF13472">
    <property type="entry name" value="Lipase_GDSL_2"/>
    <property type="match status" value="1"/>
</dbReference>
<evidence type="ECO:0000256" key="1">
    <source>
        <dbReference type="ARBA" id="ARBA00022801"/>
    </source>
</evidence>
<sequence length="708" mass="80628">MNPNVAENALRKFFLMAWFSCFFIQAGLAQKIKVACIGDSVTFGFGIDSRNRLSYPGQLQDLLGDNYAVSNFGKNGTTLLRNGHNPYFKTEEFKQALAFRPDVVVIHLGLNDTDPRNWPSYQSEFEQDYAALIDTLKQINPATRILLAELSPIFSGHPRFKSGTRDWHKEIRLKIRKVATDHELELVDFFAPLHSRPDLLPDQLHPNVEGARILSQAVYSKITGDFGGFQLDKFFQNGAVIQQSEKVWFFGKGNPEDTVQVDFQEKKGLTRVDQNGKWMVALEGIKAGGPFPLKIESPKGKMTLDSLWVGEVWLAMGQSNMDWPLSQSNDGTAAANLSSEKDPPHFYTFRPQVPMDQLPWDEETLKAVQNLDFFEEKWLSVEELPNASGVAYFFGKRLQETLEVPVGIIQISVGGAPIESFLSRASIEQDDLLVDMLKDWKKSDFIMPWVRSRVAENLGDQFESPQRHPFEPAYLHESMLSQVRNIPIKGVIWYQGESNVHHPDLYRTMFEKLRKDLQEVFGKTLPIFTVQLPGMSRPEWPYFREIQEELANDLTDVYLISSIDLGDSLDVHPRNKKEVGLRLASQALHLTYGLKKFPIHGPKLLSISQDRNQLVLYFEAFGKLQTRDNQPITELEIIASKGRKIPIVGKIEGNHIFIPLPHEVEAEEIWFGFSPFPRINLTDESGWPAAPFRFELTQKPIPCLTPRL</sequence>
<comment type="caution">
    <text evidence="4">The sequence shown here is derived from an EMBL/GenBank/DDBJ whole genome shotgun (WGS) entry which is preliminary data.</text>
</comment>
<evidence type="ECO:0000313" key="5">
    <source>
        <dbReference type="Proteomes" id="UP000248917"/>
    </source>
</evidence>
<dbReference type="InterPro" id="IPR039329">
    <property type="entry name" value="SIAE"/>
</dbReference>
<evidence type="ECO:0000259" key="3">
    <source>
        <dbReference type="Pfam" id="PF13472"/>
    </source>
</evidence>
<keyword evidence="1" id="KW-0378">Hydrolase</keyword>
<dbReference type="InterPro" id="IPR005181">
    <property type="entry name" value="SASA"/>
</dbReference>
<dbReference type="GO" id="GO:0005975">
    <property type="term" value="P:carbohydrate metabolic process"/>
    <property type="evidence" value="ECO:0007669"/>
    <property type="project" value="TreeGrafter"/>
</dbReference>
<dbReference type="EMBL" id="QKTX01000001">
    <property type="protein sequence ID" value="PZV87352.1"/>
    <property type="molecule type" value="Genomic_DNA"/>
</dbReference>
<organism evidence="4 5">
    <name type="scientific">Algoriphagus aquaeductus</name>
    <dbReference type="NCBI Taxonomy" id="475299"/>
    <lineage>
        <taxon>Bacteria</taxon>
        <taxon>Pseudomonadati</taxon>
        <taxon>Bacteroidota</taxon>
        <taxon>Cytophagia</taxon>
        <taxon>Cytophagales</taxon>
        <taxon>Cyclobacteriaceae</taxon>
        <taxon>Algoriphagus</taxon>
    </lineage>
</organism>
<dbReference type="AlphaFoldDB" id="A0A326S794"/>
<dbReference type="InterPro" id="IPR013830">
    <property type="entry name" value="SGNH_hydro"/>
</dbReference>
<dbReference type="Proteomes" id="UP000248917">
    <property type="component" value="Unassembled WGS sequence"/>
</dbReference>
<evidence type="ECO:0000259" key="2">
    <source>
        <dbReference type="Pfam" id="PF03629"/>
    </source>
</evidence>
<feature type="domain" description="Sialate O-acetylesterase" evidence="2">
    <location>
        <begin position="477"/>
        <end position="588"/>
    </location>
</feature>